<proteinExistence type="predicted"/>
<evidence type="ECO:0000313" key="1">
    <source>
        <dbReference type="EMBL" id="KIX13249.1"/>
    </source>
</evidence>
<keyword evidence="2" id="KW-1185">Reference proteome</keyword>
<comment type="caution">
    <text evidence="1">The sequence shown here is derived from an EMBL/GenBank/DDBJ whole genome shotgun (WGS) entry which is preliminary data.</text>
</comment>
<evidence type="ECO:0000313" key="2">
    <source>
        <dbReference type="Proteomes" id="UP000032233"/>
    </source>
</evidence>
<dbReference type="EMBL" id="AZAC01000017">
    <property type="protein sequence ID" value="KIX13249.1"/>
    <property type="molecule type" value="Genomic_DNA"/>
</dbReference>
<accession>A0A0D2J545</accession>
<sequence>MCSLPKVVWAISGVGKARASKSRRHNTQADRACKTRWKIGLRRSFIKFFPKFI</sequence>
<dbReference type="AlphaFoldDB" id="A0A0D2J545"/>
<name>A0A0D2J545_9BACT</name>
<protein>
    <submittedName>
        <fullName evidence="1">Uncharacterized protein</fullName>
    </submittedName>
</protein>
<dbReference type="InParanoid" id="A0A0D2J545"/>
<gene>
    <name evidence="1" type="ORF">X474_14670</name>
</gene>
<dbReference type="Proteomes" id="UP000032233">
    <property type="component" value="Unassembled WGS sequence"/>
</dbReference>
<organism evidence="1 2">
    <name type="scientific">Dethiosulfatarculus sandiegensis</name>
    <dbReference type="NCBI Taxonomy" id="1429043"/>
    <lineage>
        <taxon>Bacteria</taxon>
        <taxon>Pseudomonadati</taxon>
        <taxon>Thermodesulfobacteriota</taxon>
        <taxon>Desulfarculia</taxon>
        <taxon>Desulfarculales</taxon>
        <taxon>Desulfarculaceae</taxon>
        <taxon>Dethiosulfatarculus</taxon>
    </lineage>
</organism>
<reference evidence="1 2" key="1">
    <citation type="submission" date="2013-11" db="EMBL/GenBank/DDBJ databases">
        <title>Metagenomic analysis of a methanogenic consortium involved in long chain n-alkane degradation.</title>
        <authorList>
            <person name="Davidova I.A."/>
            <person name="Callaghan A.V."/>
            <person name="Wawrik B."/>
            <person name="Pruitt S."/>
            <person name="Marks C."/>
            <person name="Duncan K.E."/>
            <person name="Suflita J.M."/>
        </authorList>
    </citation>
    <scope>NUCLEOTIDE SEQUENCE [LARGE SCALE GENOMIC DNA]</scope>
    <source>
        <strain evidence="1 2">SPR</strain>
    </source>
</reference>